<dbReference type="Proteomes" id="UP000503096">
    <property type="component" value="Chromosome"/>
</dbReference>
<dbReference type="AlphaFoldDB" id="A0A6M4H5M4"/>
<keyword evidence="3" id="KW-1185">Reference proteome</keyword>
<evidence type="ECO:0008006" key="4">
    <source>
        <dbReference type="Google" id="ProtNLM"/>
    </source>
</evidence>
<dbReference type="EMBL" id="CP053073">
    <property type="protein sequence ID" value="QJR14790.1"/>
    <property type="molecule type" value="Genomic_DNA"/>
</dbReference>
<protein>
    <recommendedName>
        <fullName evidence="4">DUF2846 domain-containing protein</fullName>
    </recommendedName>
</protein>
<organism evidence="2 3">
    <name type="scientific">Usitatibacter palustris</name>
    <dbReference type="NCBI Taxonomy" id="2732487"/>
    <lineage>
        <taxon>Bacteria</taxon>
        <taxon>Pseudomonadati</taxon>
        <taxon>Pseudomonadota</taxon>
        <taxon>Betaproteobacteria</taxon>
        <taxon>Nitrosomonadales</taxon>
        <taxon>Usitatibacteraceae</taxon>
        <taxon>Usitatibacter</taxon>
    </lineage>
</organism>
<dbReference type="PROSITE" id="PS51257">
    <property type="entry name" value="PROKAR_LIPOPROTEIN"/>
    <property type="match status" value="1"/>
</dbReference>
<evidence type="ECO:0000313" key="3">
    <source>
        <dbReference type="Proteomes" id="UP000503096"/>
    </source>
</evidence>
<gene>
    <name evidence="2" type="ORF">DSM104440_01600</name>
</gene>
<dbReference type="RefSeq" id="WP_171161512.1">
    <property type="nucleotide sequence ID" value="NZ_CP053073.1"/>
</dbReference>
<reference evidence="2 3" key="1">
    <citation type="submission" date="2020-04" db="EMBL/GenBank/DDBJ databases">
        <title>Usitatibacter rugosus gen. nov., sp. nov. and Usitatibacter palustris sp. nov., novel members of Usitatibacteraceae fam. nov. within the order Nitrosomonadales isolated from soil.</title>
        <authorList>
            <person name="Huber K.J."/>
            <person name="Neumann-Schaal M."/>
            <person name="Geppert A."/>
            <person name="Luckner M."/>
            <person name="Wanner G."/>
            <person name="Overmann J."/>
        </authorList>
    </citation>
    <scope>NUCLEOTIDE SEQUENCE [LARGE SCALE GENOMIC DNA]</scope>
    <source>
        <strain evidence="2 3">Swamp67</strain>
    </source>
</reference>
<feature type="chain" id="PRO_5026797909" description="DUF2846 domain-containing protein" evidence="1">
    <location>
        <begin position="24"/>
        <end position="185"/>
    </location>
</feature>
<keyword evidence="1" id="KW-0732">Signal</keyword>
<evidence type="ECO:0000313" key="2">
    <source>
        <dbReference type="EMBL" id="QJR14790.1"/>
    </source>
</evidence>
<dbReference type="KEGG" id="upl:DSM104440_01600"/>
<accession>A0A6M4H5M4</accession>
<name>A0A6M4H5M4_9PROT</name>
<proteinExistence type="predicted"/>
<dbReference type="InParanoid" id="A0A6M4H5M4"/>
<sequence length="185" mass="20446">MTKTGKLFPAIALAALLWIAACASPTSSEHAFRPAAAPKSGMSLVYIYRTDDAAAPNLVPVVRVDGKTVGPLRRGDYTAIYLHPGWHIVSLEPVGVPATPLAPDHEFNVVSNGALTLGLEFVRTRLDRPEMEVDTKQGKMTVPSRAGQANRYQPFFWREIDKVEASPQYADLRQREYRAPQFFGH</sequence>
<feature type="signal peptide" evidence="1">
    <location>
        <begin position="1"/>
        <end position="23"/>
    </location>
</feature>
<evidence type="ECO:0000256" key="1">
    <source>
        <dbReference type="SAM" id="SignalP"/>
    </source>
</evidence>